<feature type="region of interest" description="Disordered" evidence="7">
    <location>
        <begin position="627"/>
        <end position="670"/>
    </location>
</feature>
<sequence>MRSALTSVLTVLSAVAPAALAYPAGSIFERAATANVADVKDKEFDFVIVGGGLAGLVVAARLAEWDNTTVLVVEAGKDGTDVQLQHDVPGFSYMRGIAYGSDYGWNYTTTAQCGLEGEGAQKNFPLGRGLGGGAAVNGMFWTRPEARDFNAWASLNGGDSWNWDDLNNYIKKAENIIPPKAENQEQFHIVNDDAAHGHEGPLKVGWSDYIYGVTSHWIPTFEALGVKSIDIAGGDNHGAAIIPSTLDSEAGTRSCPRNKYVAQDKQNLVLLTGQHVTKLVFDEASKDQLVATGVEFASAMNETPFQVKAKKEVIVTAGAVGSPKVLQLSGIGPKSVLEPLGITTKLDLPVGYNFQDHVMVLVEYNSVEGTETWNPLCMNREAQEAEIAIWQETKGGKLTYINEATSYLKLSDAGATVEVNVDDVINAHGELPENVKAGYKAQYEIMQGWLQDNTQLECIMNLWGSQTSSIKFEAAVQHPWSRGSVFVSSANPFDMPKINPNYLGVDADVKLLQAGIDFVRKMANTAPFGDVLTDELSPGLENADLGAWMRQNCGSEYQPIGTCPMLPQDKGGVVDTNLLVYGTKNVRVIDSSVVPIQVSAHTMGPTYGVAEKGADVIKAAYANAASSTTTTGSNSTASGSASKPASDAKSTGASTADKADKDAKPSEKPASAAFPMTYSWAAVVLVVLPFLA</sequence>
<evidence type="ECO:0000256" key="1">
    <source>
        <dbReference type="ARBA" id="ARBA00001974"/>
    </source>
</evidence>
<comment type="caution">
    <text evidence="10">The sequence shown here is derived from an EMBL/GenBank/DDBJ whole genome shotgun (WGS) entry which is preliminary data.</text>
</comment>
<dbReference type="InterPro" id="IPR007867">
    <property type="entry name" value="GMC_OxRtase_C"/>
</dbReference>
<dbReference type="PROSITE" id="PS00624">
    <property type="entry name" value="GMC_OXRED_2"/>
    <property type="match status" value="1"/>
</dbReference>
<dbReference type="PIRSF" id="PIRSF000137">
    <property type="entry name" value="Alcohol_oxidase"/>
    <property type="match status" value="1"/>
</dbReference>
<keyword evidence="4 6" id="KW-0274">FAD</keyword>
<accession>J6EUZ6</accession>
<evidence type="ECO:0000256" key="3">
    <source>
        <dbReference type="ARBA" id="ARBA00022630"/>
    </source>
</evidence>
<dbReference type="GeneID" id="25986065"/>
<dbReference type="GO" id="GO:0050660">
    <property type="term" value="F:flavin adenine dinucleotide binding"/>
    <property type="evidence" value="ECO:0007669"/>
    <property type="project" value="InterPro"/>
</dbReference>
<dbReference type="Pfam" id="PF05199">
    <property type="entry name" value="GMC_oxred_C"/>
    <property type="match status" value="1"/>
</dbReference>
<dbReference type="VEuPathDB" id="FungiDB:A1Q1_02551"/>
<dbReference type="InterPro" id="IPR000172">
    <property type="entry name" value="GMC_OxRdtase_N"/>
</dbReference>
<dbReference type="InterPro" id="IPR012132">
    <property type="entry name" value="GMC_OxRdtase"/>
</dbReference>
<evidence type="ECO:0000256" key="4">
    <source>
        <dbReference type="ARBA" id="ARBA00022827"/>
    </source>
</evidence>
<proteinExistence type="inferred from homology"/>
<reference evidence="10 11" key="1">
    <citation type="journal article" date="2012" name="Eukaryot. Cell">
        <title>Draft genome sequence of CBS 2479, the standard type strain of Trichosporon asahii.</title>
        <authorList>
            <person name="Yang R.Y."/>
            <person name="Li H.T."/>
            <person name="Zhu H."/>
            <person name="Zhou G.P."/>
            <person name="Wang M."/>
            <person name="Wang L."/>
        </authorList>
    </citation>
    <scope>NUCLEOTIDE SEQUENCE [LARGE SCALE GENOMIC DNA]</scope>
    <source>
        <strain evidence="11">ATCC 90039 / CBS 2479 / JCM 2466 / KCTC 7840 / NCYC 2677 / UAMH 7654</strain>
    </source>
</reference>
<dbReference type="PANTHER" id="PTHR11552">
    <property type="entry name" value="GLUCOSE-METHANOL-CHOLINE GMC OXIDOREDUCTASE"/>
    <property type="match status" value="1"/>
</dbReference>
<evidence type="ECO:0000313" key="11">
    <source>
        <dbReference type="Proteomes" id="UP000002748"/>
    </source>
</evidence>
<name>J6EUZ6_TRIAS</name>
<dbReference type="Gene3D" id="4.10.450.10">
    <property type="entry name" value="Glucose Oxidase, domain 2"/>
    <property type="match status" value="1"/>
</dbReference>
<dbReference type="OrthoDB" id="269227at2759"/>
<evidence type="ECO:0000313" key="10">
    <source>
        <dbReference type="EMBL" id="EJT48419.1"/>
    </source>
</evidence>
<evidence type="ECO:0000256" key="2">
    <source>
        <dbReference type="ARBA" id="ARBA00010790"/>
    </source>
</evidence>
<keyword evidence="5" id="KW-0560">Oxidoreductase</keyword>
<evidence type="ECO:0000256" key="7">
    <source>
        <dbReference type="SAM" id="MobiDB-lite"/>
    </source>
</evidence>
<keyword evidence="8" id="KW-0732">Signal</keyword>
<dbReference type="Proteomes" id="UP000002748">
    <property type="component" value="Unassembled WGS sequence"/>
</dbReference>
<feature type="signal peptide" evidence="8">
    <location>
        <begin position="1"/>
        <end position="21"/>
    </location>
</feature>
<comment type="cofactor">
    <cofactor evidence="1 6">
        <name>FAD</name>
        <dbReference type="ChEBI" id="CHEBI:57692"/>
    </cofactor>
</comment>
<dbReference type="Gene3D" id="3.30.560.10">
    <property type="entry name" value="Glucose Oxidase, domain 3"/>
    <property type="match status" value="1"/>
</dbReference>
<feature type="compositionally biased region" description="Basic and acidic residues" evidence="7">
    <location>
        <begin position="657"/>
        <end position="667"/>
    </location>
</feature>
<feature type="domain" description="Glucose-methanol-choline oxidoreductase N-terminal" evidence="9">
    <location>
        <begin position="318"/>
        <end position="332"/>
    </location>
</feature>
<keyword evidence="3" id="KW-0285">Flavoprotein</keyword>
<protein>
    <recommendedName>
        <fullName evidence="9">Glucose-methanol-choline oxidoreductase N-terminal domain-containing protein</fullName>
    </recommendedName>
</protein>
<organism evidence="10 11">
    <name type="scientific">Trichosporon asahii var. asahii (strain ATCC 90039 / CBS 2479 / JCM 2466 / KCTC 7840 / NBRC 103889/ NCYC 2677 / UAMH 7654)</name>
    <name type="common">Yeast</name>
    <dbReference type="NCBI Taxonomy" id="1186058"/>
    <lineage>
        <taxon>Eukaryota</taxon>
        <taxon>Fungi</taxon>
        <taxon>Dikarya</taxon>
        <taxon>Basidiomycota</taxon>
        <taxon>Agaricomycotina</taxon>
        <taxon>Tremellomycetes</taxon>
        <taxon>Trichosporonales</taxon>
        <taxon>Trichosporonaceae</taxon>
        <taxon>Trichosporon</taxon>
    </lineage>
</organism>
<evidence type="ECO:0000256" key="6">
    <source>
        <dbReference type="PIRSR" id="PIRSR000137-2"/>
    </source>
</evidence>
<dbReference type="SUPFAM" id="SSF51905">
    <property type="entry name" value="FAD/NAD(P)-binding domain"/>
    <property type="match status" value="1"/>
</dbReference>
<dbReference type="GO" id="GO:0016614">
    <property type="term" value="F:oxidoreductase activity, acting on CH-OH group of donors"/>
    <property type="evidence" value="ECO:0007669"/>
    <property type="project" value="InterPro"/>
</dbReference>
<evidence type="ECO:0000256" key="8">
    <source>
        <dbReference type="SAM" id="SignalP"/>
    </source>
</evidence>
<dbReference type="InterPro" id="IPR036188">
    <property type="entry name" value="FAD/NAD-bd_sf"/>
</dbReference>
<evidence type="ECO:0000259" key="9">
    <source>
        <dbReference type="PROSITE" id="PS00624"/>
    </source>
</evidence>
<dbReference type="Pfam" id="PF00732">
    <property type="entry name" value="GMC_oxred_N"/>
    <property type="match status" value="1"/>
</dbReference>
<feature type="compositionally biased region" description="Low complexity" evidence="7">
    <location>
        <begin position="627"/>
        <end position="642"/>
    </location>
</feature>
<dbReference type="EMBL" id="ALBS01000204">
    <property type="protein sequence ID" value="EJT48419.1"/>
    <property type="molecule type" value="Genomic_DNA"/>
</dbReference>
<feature type="binding site" evidence="6">
    <location>
        <position position="276"/>
    </location>
    <ligand>
        <name>FAD</name>
        <dbReference type="ChEBI" id="CHEBI:57692"/>
    </ligand>
</feature>
<evidence type="ECO:0000256" key="5">
    <source>
        <dbReference type="ARBA" id="ARBA00023002"/>
    </source>
</evidence>
<dbReference type="RefSeq" id="XP_014179288.1">
    <property type="nucleotide sequence ID" value="XM_014323813.1"/>
</dbReference>
<dbReference type="KEGG" id="tasa:A1Q1_02551"/>
<dbReference type="HOGENOM" id="CLU_002865_6_0_1"/>
<comment type="similarity">
    <text evidence="2">Belongs to the GMC oxidoreductase family.</text>
</comment>
<dbReference type="AlphaFoldDB" id="J6EUZ6"/>
<dbReference type="InterPro" id="IPR027424">
    <property type="entry name" value="Glucose_Oxidase_domain_2"/>
</dbReference>
<dbReference type="Gene3D" id="3.50.50.60">
    <property type="entry name" value="FAD/NAD(P)-binding domain"/>
    <property type="match status" value="1"/>
</dbReference>
<gene>
    <name evidence="10" type="ORF">A1Q1_02551</name>
</gene>
<dbReference type="SUPFAM" id="SSF54373">
    <property type="entry name" value="FAD-linked reductases, C-terminal domain"/>
    <property type="match status" value="1"/>
</dbReference>
<dbReference type="PANTHER" id="PTHR11552:SF218">
    <property type="entry name" value="GLUCOSE-METHANOL-CHOLINE OXIDOREDUCTASE N-TERMINAL DOMAIN-CONTAINING PROTEIN"/>
    <property type="match status" value="1"/>
</dbReference>
<feature type="chain" id="PRO_5003787261" description="Glucose-methanol-choline oxidoreductase N-terminal domain-containing protein" evidence="8">
    <location>
        <begin position="22"/>
        <end position="692"/>
    </location>
</feature>